<comment type="function">
    <text evidence="6">Toxic component of a toxin-antitoxin (TA) system. An RNase.</text>
</comment>
<accession>A0A917UPN6</accession>
<feature type="domain" description="PIN" evidence="7">
    <location>
        <begin position="15"/>
        <end position="130"/>
    </location>
</feature>
<dbReference type="Gene3D" id="3.40.50.1010">
    <property type="entry name" value="5'-nuclease"/>
    <property type="match status" value="1"/>
</dbReference>
<evidence type="ECO:0000256" key="1">
    <source>
        <dbReference type="ARBA" id="ARBA00022649"/>
    </source>
</evidence>
<keyword evidence="4 6" id="KW-0378">Hydrolase</keyword>
<dbReference type="CDD" id="cd09873">
    <property type="entry name" value="PIN_Pae0151-like"/>
    <property type="match status" value="1"/>
</dbReference>
<dbReference type="InterPro" id="IPR002716">
    <property type="entry name" value="PIN_dom"/>
</dbReference>
<keyword evidence="5 6" id="KW-0460">Magnesium</keyword>
<dbReference type="GO" id="GO:0016787">
    <property type="term" value="F:hydrolase activity"/>
    <property type="evidence" value="ECO:0007669"/>
    <property type="project" value="UniProtKB-KW"/>
</dbReference>
<reference evidence="8" key="1">
    <citation type="journal article" date="2014" name="Int. J. Syst. Evol. Microbiol.">
        <title>Complete genome sequence of Corynebacterium casei LMG S-19264T (=DSM 44701T), isolated from a smear-ripened cheese.</title>
        <authorList>
            <consortium name="US DOE Joint Genome Institute (JGI-PGF)"/>
            <person name="Walter F."/>
            <person name="Albersmeier A."/>
            <person name="Kalinowski J."/>
            <person name="Ruckert C."/>
        </authorList>
    </citation>
    <scope>NUCLEOTIDE SEQUENCE</scope>
    <source>
        <strain evidence="8">CGMCC 1.8984</strain>
    </source>
</reference>
<dbReference type="InterPro" id="IPR029060">
    <property type="entry name" value="PIN-like_dom_sf"/>
</dbReference>
<evidence type="ECO:0000313" key="9">
    <source>
        <dbReference type="Proteomes" id="UP000636956"/>
    </source>
</evidence>
<dbReference type="GO" id="GO:0090729">
    <property type="term" value="F:toxin activity"/>
    <property type="evidence" value="ECO:0007669"/>
    <property type="project" value="UniProtKB-KW"/>
</dbReference>
<feature type="binding site" evidence="6">
    <location>
        <position position="105"/>
    </location>
    <ligand>
        <name>Mg(2+)</name>
        <dbReference type="ChEBI" id="CHEBI:18420"/>
    </ligand>
</feature>
<keyword evidence="3 6" id="KW-0479">Metal-binding</keyword>
<comment type="caution">
    <text evidence="8">The sequence shown here is derived from an EMBL/GenBank/DDBJ whole genome shotgun (WGS) entry which is preliminary data.</text>
</comment>
<feature type="binding site" evidence="6">
    <location>
        <position position="17"/>
    </location>
    <ligand>
        <name>Mg(2+)</name>
        <dbReference type="ChEBI" id="CHEBI:18420"/>
    </ligand>
</feature>
<protein>
    <recommendedName>
        <fullName evidence="6">Ribonuclease VapC</fullName>
        <shortName evidence="6">RNase VapC</shortName>
        <ecNumber evidence="6">3.1.-.-</ecNumber>
    </recommendedName>
    <alternativeName>
        <fullName evidence="6">Toxin VapC</fullName>
    </alternativeName>
</protein>
<keyword evidence="9" id="KW-1185">Reference proteome</keyword>
<dbReference type="EC" id="3.1.-.-" evidence="6"/>
<gene>
    <name evidence="6" type="primary">vapC</name>
    <name evidence="8" type="ORF">GCM10011372_08780</name>
</gene>
<dbReference type="Pfam" id="PF01850">
    <property type="entry name" value="PIN"/>
    <property type="match status" value="1"/>
</dbReference>
<dbReference type="EMBL" id="BMMD01000003">
    <property type="protein sequence ID" value="GGJ73068.1"/>
    <property type="molecule type" value="Genomic_DNA"/>
</dbReference>
<reference evidence="8" key="2">
    <citation type="submission" date="2020-09" db="EMBL/GenBank/DDBJ databases">
        <authorList>
            <person name="Sun Q."/>
            <person name="Zhou Y."/>
        </authorList>
    </citation>
    <scope>NUCLEOTIDE SEQUENCE</scope>
    <source>
        <strain evidence="8">CGMCC 1.8984</strain>
    </source>
</reference>
<evidence type="ECO:0000256" key="5">
    <source>
        <dbReference type="ARBA" id="ARBA00022842"/>
    </source>
</evidence>
<dbReference type="HAMAP" id="MF_00265">
    <property type="entry name" value="VapC_Nob1"/>
    <property type="match status" value="1"/>
</dbReference>
<keyword evidence="1 6" id="KW-1277">Toxin-antitoxin system</keyword>
<dbReference type="GO" id="GO:0004540">
    <property type="term" value="F:RNA nuclease activity"/>
    <property type="evidence" value="ECO:0007669"/>
    <property type="project" value="InterPro"/>
</dbReference>
<dbReference type="InterPro" id="IPR022907">
    <property type="entry name" value="VapC_family"/>
</dbReference>
<name>A0A917UPN6_9MICO</name>
<comment type="similarity">
    <text evidence="6">Belongs to the PINc/VapC protein family.</text>
</comment>
<comment type="cofactor">
    <cofactor evidence="6">
        <name>Mg(2+)</name>
        <dbReference type="ChEBI" id="CHEBI:18420"/>
    </cofactor>
</comment>
<organism evidence="8 9">
    <name type="scientific">Agromyces bauzanensis</name>
    <dbReference type="NCBI Taxonomy" id="1308924"/>
    <lineage>
        <taxon>Bacteria</taxon>
        <taxon>Bacillati</taxon>
        <taxon>Actinomycetota</taxon>
        <taxon>Actinomycetes</taxon>
        <taxon>Micrococcales</taxon>
        <taxon>Microbacteriaceae</taxon>
        <taxon>Agromyces</taxon>
    </lineage>
</organism>
<dbReference type="Proteomes" id="UP000636956">
    <property type="component" value="Unassembled WGS sequence"/>
</dbReference>
<dbReference type="AlphaFoldDB" id="A0A917UPN6"/>
<evidence type="ECO:0000313" key="8">
    <source>
        <dbReference type="EMBL" id="GGJ73068.1"/>
    </source>
</evidence>
<keyword evidence="6" id="KW-0800">Toxin</keyword>
<evidence type="ECO:0000256" key="3">
    <source>
        <dbReference type="ARBA" id="ARBA00022723"/>
    </source>
</evidence>
<keyword evidence="2 6" id="KW-0540">Nuclease</keyword>
<dbReference type="GO" id="GO:0000287">
    <property type="term" value="F:magnesium ion binding"/>
    <property type="evidence" value="ECO:0007669"/>
    <property type="project" value="UniProtKB-UniRule"/>
</dbReference>
<dbReference type="RefSeq" id="WP_188742224.1">
    <property type="nucleotide sequence ID" value="NZ_BAABFW010000009.1"/>
</dbReference>
<dbReference type="PANTHER" id="PTHR35901">
    <property type="entry name" value="RIBONUCLEASE VAPC3"/>
    <property type="match status" value="1"/>
</dbReference>
<dbReference type="InterPro" id="IPR044153">
    <property type="entry name" value="PIN_Pae0151-like"/>
</dbReference>
<evidence type="ECO:0000256" key="2">
    <source>
        <dbReference type="ARBA" id="ARBA00022722"/>
    </source>
</evidence>
<evidence type="ECO:0000259" key="7">
    <source>
        <dbReference type="Pfam" id="PF01850"/>
    </source>
</evidence>
<proteinExistence type="inferred from homology"/>
<evidence type="ECO:0000256" key="6">
    <source>
        <dbReference type="HAMAP-Rule" id="MF_00265"/>
    </source>
</evidence>
<dbReference type="PANTHER" id="PTHR35901:SF1">
    <property type="entry name" value="EXONUCLEASE VAPC9"/>
    <property type="match status" value="1"/>
</dbReference>
<sequence>MSDLDLAGSSSAALVVDCSVIIDALIGDADVRSRALLGERPLAAPALLDYEVMSALRRLAVSGAIGVSDATEALGLFGEMEIDRHAPGLMRARIWAMRHTITTYDAAYVSLAEALGIALFTADERLAKAAAAYCEVVW</sequence>
<dbReference type="InterPro" id="IPR051619">
    <property type="entry name" value="TypeII_TA_RNase_PINc/VapC"/>
</dbReference>
<evidence type="ECO:0000256" key="4">
    <source>
        <dbReference type="ARBA" id="ARBA00022801"/>
    </source>
</evidence>
<dbReference type="SUPFAM" id="SSF88723">
    <property type="entry name" value="PIN domain-like"/>
    <property type="match status" value="1"/>
</dbReference>